<gene>
    <name evidence="20" type="ORF">LSINAPIS_LOCUS10944</name>
</gene>
<dbReference type="Gene3D" id="3.20.20.80">
    <property type="entry name" value="Glycosidases"/>
    <property type="match status" value="1"/>
</dbReference>
<comment type="catalytic activity">
    <reaction evidence="1">
        <text>Hydrolysis of terminal, non-reducing beta-D-glucosyl residues with release of beta-D-glucose.</text>
        <dbReference type="EC" id="3.2.1.21"/>
    </reaction>
</comment>
<evidence type="ECO:0000256" key="15">
    <source>
        <dbReference type="ARBA" id="ARBA00081896"/>
    </source>
</evidence>
<evidence type="ECO:0000256" key="6">
    <source>
        <dbReference type="ARBA" id="ARBA00033698"/>
    </source>
</evidence>
<reference evidence="20 21" key="1">
    <citation type="submission" date="2017-07" db="EMBL/GenBank/DDBJ databases">
        <authorList>
            <person name="Talla V."/>
            <person name="Backstrom N."/>
        </authorList>
    </citation>
    <scope>NUCLEOTIDE SEQUENCE [LARGE SCALE GENOMIC DNA]</scope>
</reference>
<dbReference type="InterPro" id="IPR018120">
    <property type="entry name" value="Glyco_hydro_1_AS"/>
</dbReference>
<evidence type="ECO:0000313" key="21">
    <source>
        <dbReference type="Proteomes" id="UP000324832"/>
    </source>
</evidence>
<dbReference type="EC" id="3.2.1.21" evidence="3"/>
<evidence type="ECO:0000256" key="9">
    <source>
        <dbReference type="ARBA" id="ARBA00051414"/>
    </source>
</evidence>
<protein>
    <recommendedName>
        <fullName evidence="13">Cytosolic beta-glucosidase</fullName>
        <ecNumber evidence="3">3.2.1.21</ecNumber>
        <ecNumber evidence="2">3.2.1.46</ecNumber>
    </recommendedName>
    <alternativeName>
        <fullName evidence="14">Cytosolic galactosylceramidase</fullName>
    </alternativeName>
    <alternativeName>
        <fullName evidence="16">Cytosolic glucosylceramidase</fullName>
    </alternativeName>
    <alternativeName>
        <fullName evidence="15">Cytosolic glycosylceramidase</fullName>
    </alternativeName>
</protein>
<evidence type="ECO:0000256" key="8">
    <source>
        <dbReference type="ARBA" id="ARBA00050809"/>
    </source>
</evidence>
<dbReference type="GO" id="GO:0004336">
    <property type="term" value="F:galactosylceramidase activity"/>
    <property type="evidence" value="ECO:0007669"/>
    <property type="project" value="UniProtKB-EC"/>
</dbReference>
<evidence type="ECO:0000256" key="12">
    <source>
        <dbReference type="ARBA" id="ARBA00060858"/>
    </source>
</evidence>
<dbReference type="GO" id="GO:0016052">
    <property type="term" value="P:carbohydrate catabolic process"/>
    <property type="evidence" value="ECO:0007669"/>
    <property type="project" value="UniProtKB-ARBA"/>
</dbReference>
<evidence type="ECO:0000256" key="2">
    <source>
        <dbReference type="ARBA" id="ARBA00012657"/>
    </source>
</evidence>
<evidence type="ECO:0000256" key="7">
    <source>
        <dbReference type="ARBA" id="ARBA00048813"/>
    </source>
</evidence>
<keyword evidence="5 18" id="KW-0326">Glycosidase</keyword>
<evidence type="ECO:0000256" key="1">
    <source>
        <dbReference type="ARBA" id="ARBA00000448"/>
    </source>
</evidence>
<evidence type="ECO:0000256" key="10">
    <source>
        <dbReference type="ARBA" id="ARBA00051666"/>
    </source>
</evidence>
<keyword evidence="19" id="KW-0732">Signal</keyword>
<evidence type="ECO:0000256" key="18">
    <source>
        <dbReference type="RuleBase" id="RU004468"/>
    </source>
</evidence>
<evidence type="ECO:0000313" key="20">
    <source>
        <dbReference type="EMBL" id="VVD00269.1"/>
    </source>
</evidence>
<dbReference type="InterPro" id="IPR017853">
    <property type="entry name" value="GH"/>
</dbReference>
<dbReference type="InterPro" id="IPR033132">
    <property type="entry name" value="GH_1_N_CS"/>
</dbReference>
<evidence type="ECO:0000256" key="14">
    <source>
        <dbReference type="ARBA" id="ARBA00079026"/>
    </source>
</evidence>
<comment type="similarity">
    <text evidence="12">Belongs to the glycosyl hydrolase 1 family. Klotho subfamily.</text>
</comment>
<dbReference type="Pfam" id="PF00232">
    <property type="entry name" value="Glyco_hydro_1"/>
    <property type="match status" value="1"/>
</dbReference>
<evidence type="ECO:0000256" key="13">
    <source>
        <dbReference type="ARBA" id="ARBA00068094"/>
    </source>
</evidence>
<evidence type="ECO:0000256" key="11">
    <source>
        <dbReference type="ARBA" id="ARBA00052085"/>
    </source>
</evidence>
<dbReference type="EC" id="3.2.1.46" evidence="2"/>
<keyword evidence="21" id="KW-1185">Reference proteome</keyword>
<dbReference type="PROSITE" id="PS00572">
    <property type="entry name" value="GLYCOSYL_HYDROL_F1_1"/>
    <property type="match status" value="1"/>
</dbReference>
<dbReference type="AlphaFoldDB" id="A0A5E4QSW0"/>
<comment type="catalytic activity">
    <reaction evidence="11">
        <text>beta-D-glucosyl-(1&lt;-&gt;1)-sphing-4-enine + H2O = sphing-4-enine + D-glucose</text>
        <dbReference type="Rhea" id="RHEA:59288"/>
        <dbReference type="ChEBI" id="CHEBI:4167"/>
        <dbReference type="ChEBI" id="CHEBI:15377"/>
        <dbReference type="ChEBI" id="CHEBI:57756"/>
        <dbReference type="ChEBI" id="CHEBI:83992"/>
    </reaction>
    <physiologicalReaction direction="left-to-right" evidence="11">
        <dbReference type="Rhea" id="RHEA:59289"/>
    </physiologicalReaction>
</comment>
<evidence type="ECO:0000256" key="19">
    <source>
        <dbReference type="SAM" id="SignalP"/>
    </source>
</evidence>
<dbReference type="PRINTS" id="PR00131">
    <property type="entry name" value="GLHYDRLASE1"/>
</dbReference>
<evidence type="ECO:0000256" key="3">
    <source>
        <dbReference type="ARBA" id="ARBA00012744"/>
    </source>
</evidence>
<evidence type="ECO:0000256" key="17">
    <source>
        <dbReference type="PROSITE-ProRule" id="PRU10055"/>
    </source>
</evidence>
<proteinExistence type="inferred from homology"/>
<evidence type="ECO:0000256" key="5">
    <source>
        <dbReference type="ARBA" id="ARBA00023295"/>
    </source>
</evidence>
<dbReference type="FunFam" id="3.20.20.80:FF:000011">
    <property type="entry name" value="Cytosolic beta-glucosidase"/>
    <property type="match status" value="1"/>
</dbReference>
<dbReference type="EMBL" id="FZQP02004556">
    <property type="protein sequence ID" value="VVD00269.1"/>
    <property type="molecule type" value="Genomic_DNA"/>
</dbReference>
<dbReference type="PROSITE" id="PS00653">
    <property type="entry name" value="GLYCOSYL_HYDROL_F1_2"/>
    <property type="match status" value="1"/>
</dbReference>
<evidence type="ECO:0000256" key="4">
    <source>
        <dbReference type="ARBA" id="ARBA00022801"/>
    </source>
</evidence>
<dbReference type="PANTHER" id="PTHR10353">
    <property type="entry name" value="GLYCOSYL HYDROLASE"/>
    <property type="match status" value="1"/>
</dbReference>
<comment type="catalytic activity">
    <reaction evidence="6">
        <text>a beta-D-galactosyl-(1&lt;-&gt;1')-N-acylsphing-4-enine + H2O = an N-acylsphing-4-enine + D-galactose</text>
        <dbReference type="Rhea" id="RHEA:14297"/>
        <dbReference type="ChEBI" id="CHEBI:4139"/>
        <dbReference type="ChEBI" id="CHEBI:15377"/>
        <dbReference type="ChEBI" id="CHEBI:18390"/>
        <dbReference type="ChEBI" id="CHEBI:52639"/>
        <dbReference type="EC" id="3.2.1.46"/>
    </reaction>
    <physiologicalReaction direction="left-to-right" evidence="6">
        <dbReference type="Rhea" id="RHEA:14298"/>
    </physiologicalReaction>
</comment>
<keyword evidence="4 18" id="KW-0378">Hydrolase</keyword>
<dbReference type="SUPFAM" id="SSF51445">
    <property type="entry name" value="(Trans)glycosidases"/>
    <property type="match status" value="1"/>
</dbReference>
<feature type="active site" description="Nucleophile" evidence="17">
    <location>
        <position position="414"/>
    </location>
</feature>
<name>A0A5E4QSW0_9NEOP</name>
<dbReference type="Proteomes" id="UP000324832">
    <property type="component" value="Unassembled WGS sequence"/>
</dbReference>
<accession>A0A5E4QSW0</accession>
<evidence type="ECO:0000256" key="16">
    <source>
        <dbReference type="ARBA" id="ARBA00083229"/>
    </source>
</evidence>
<comment type="catalytic activity">
    <reaction evidence="9">
        <text>a beta-D-xylosyl-(1&lt;-&gt;1')-N-acylsphing-4-enine + cholesterol = cholesteryl 3-beta-D-xyloside + an N-acylsphing-4-enine</text>
        <dbReference type="Rhea" id="RHEA:70239"/>
        <dbReference type="ChEBI" id="CHEBI:16113"/>
        <dbReference type="ChEBI" id="CHEBI:52639"/>
        <dbReference type="ChEBI" id="CHEBI:189067"/>
        <dbReference type="ChEBI" id="CHEBI:189068"/>
    </reaction>
    <physiologicalReaction direction="left-to-right" evidence="9">
        <dbReference type="Rhea" id="RHEA:70240"/>
    </physiologicalReaction>
    <physiologicalReaction direction="right-to-left" evidence="9">
        <dbReference type="Rhea" id="RHEA:70241"/>
    </physiologicalReaction>
</comment>
<comment type="catalytic activity">
    <reaction evidence="10">
        <text>beta-D-glucosyl-(1&lt;-&gt;1)-N-octadecanoylsphing-4-enine + H2O = N-octadecanoylsphing-4-enine + D-glucose</text>
        <dbReference type="Rhea" id="RHEA:59284"/>
        <dbReference type="ChEBI" id="CHEBI:4167"/>
        <dbReference type="ChEBI" id="CHEBI:15377"/>
        <dbReference type="ChEBI" id="CHEBI:72961"/>
        <dbReference type="ChEBI" id="CHEBI:84719"/>
    </reaction>
    <physiologicalReaction direction="left-to-right" evidence="10">
        <dbReference type="Rhea" id="RHEA:59285"/>
    </physiologicalReaction>
</comment>
<feature type="chain" id="PRO_5022720992" description="Cytosolic beta-glucosidase" evidence="19">
    <location>
        <begin position="19"/>
        <end position="537"/>
    </location>
</feature>
<dbReference type="InterPro" id="IPR001360">
    <property type="entry name" value="Glyco_hydro_1"/>
</dbReference>
<sequence>MCRIEFCLLVFSISIIDASTLNGAQPSSRNNELKQFPSDFLFGAATSSYQIEGAWNEGGKGWSMWDHLVRTAPEHIADNTTGDVASNSYYFYKRDVQILKELGVNIYRFSISWPRILPYGRPDYVNREGVDYYNNLINELLANDITPFVTMYHWELPQNLNERGGWLTRDTDDENIIDWFGDYARVLYREFGDRVKHWLTINEPYIHCNHGYGYANHAPRRSSPGEGYYECGRNILLAHARAYHIYKEEFSQGGQVGIVLSCDWAMPSTDSEADAQAVLDYFDFHFGIYMDPIFSPQGNQPQSLIDRIANMSAAQGYSESRLRPFTEEQIDYMRGTSDFLALNHYTSYIVYKNESVNGMYVVPSHNDDAQIGMYRDPSWLQSISPWLYGYPAGLHNLLVYIKNKYNSPTIYITENGFSSNPGLIDNDRVTYYRGYLNAVLDALDDGVDVRGYCAWSLMDNFEWAAGFTVRFGLYQVDMNDPERPRTPRKSALVYKEIIRSRVIDPEYNPDPYETDGSYVIKTSCVFVITLALLNIVL</sequence>
<comment type="catalytic activity">
    <reaction evidence="7">
        <text>beta-D-galactosyl-(1&lt;-&gt;1)-sphing-4-enine + H2O = sphing-4-enine + D-galactose</text>
        <dbReference type="Rhea" id="RHEA:43908"/>
        <dbReference type="ChEBI" id="CHEBI:4139"/>
        <dbReference type="ChEBI" id="CHEBI:15377"/>
        <dbReference type="ChEBI" id="CHEBI:57756"/>
        <dbReference type="ChEBI" id="CHEBI:57934"/>
    </reaction>
    <physiologicalReaction direction="left-to-right" evidence="7">
        <dbReference type="Rhea" id="RHEA:43909"/>
    </physiologicalReaction>
</comment>
<comment type="catalytic activity">
    <reaction evidence="8">
        <text>beta-D-galactosyl-(1&lt;-&gt;1')-N-octadecanoylsphing-4-enine + H2O = N-octadecanoylsphing-4-enine + D-galactose</text>
        <dbReference type="Rhea" id="RHEA:59292"/>
        <dbReference type="ChEBI" id="CHEBI:4139"/>
        <dbReference type="ChEBI" id="CHEBI:15377"/>
        <dbReference type="ChEBI" id="CHEBI:72961"/>
        <dbReference type="ChEBI" id="CHEBI:84720"/>
    </reaction>
    <physiologicalReaction direction="left-to-right" evidence="8">
        <dbReference type="Rhea" id="RHEA:59293"/>
    </physiologicalReaction>
</comment>
<feature type="signal peptide" evidence="19">
    <location>
        <begin position="1"/>
        <end position="18"/>
    </location>
</feature>
<dbReference type="PANTHER" id="PTHR10353:SF36">
    <property type="entry name" value="LP05116P"/>
    <property type="match status" value="1"/>
</dbReference>
<organism evidence="20 21">
    <name type="scientific">Leptidea sinapis</name>
    <dbReference type="NCBI Taxonomy" id="189913"/>
    <lineage>
        <taxon>Eukaryota</taxon>
        <taxon>Metazoa</taxon>
        <taxon>Ecdysozoa</taxon>
        <taxon>Arthropoda</taxon>
        <taxon>Hexapoda</taxon>
        <taxon>Insecta</taxon>
        <taxon>Pterygota</taxon>
        <taxon>Neoptera</taxon>
        <taxon>Endopterygota</taxon>
        <taxon>Lepidoptera</taxon>
        <taxon>Glossata</taxon>
        <taxon>Ditrysia</taxon>
        <taxon>Papilionoidea</taxon>
        <taxon>Pieridae</taxon>
        <taxon>Dismorphiinae</taxon>
        <taxon>Leptidea</taxon>
    </lineage>
</organism>
<dbReference type="GO" id="GO:0008422">
    <property type="term" value="F:beta-glucosidase activity"/>
    <property type="evidence" value="ECO:0007669"/>
    <property type="project" value="UniProtKB-EC"/>
</dbReference>